<evidence type="ECO:0000256" key="5">
    <source>
        <dbReference type="ARBA" id="ARBA00022553"/>
    </source>
</evidence>
<dbReference type="Gene3D" id="3.40.47.10">
    <property type="match status" value="1"/>
</dbReference>
<keyword evidence="13" id="KW-1185">Reference proteome</keyword>
<dbReference type="SMART" id="SM00822">
    <property type="entry name" value="PKS_KR"/>
    <property type="match status" value="1"/>
</dbReference>
<sequence length="1656" mass="187276">MFKEFGYSLIIDENNLVVRDHIVHGAKVMPGIVLLDLCIKVLLSENIDYKTIEFRNILFKTPIELLTSNKRELVISLKNIGQKSFITGKSHIADIEQNNTDEMVEHFECEICQVSPTAREQINISEQLTKSAEYIQDMDEAYKFVRNVGITHKSFMKAEGKVYCFKDKIITHSKLSQEANQYKDGFFHQPSIMDSSTIIPYLCIRDNKISEVENKAFIPIHIEKFRAFKPLYSEAYVYIENKDVSVANSGDVTSASWKIFDEQGQLAADIERLSSKQIREVGMATKQVTSTQEINSDEQEAPKLGLEKLSLTENSIEKYIIKKIEDLKKIIIQESDLEKGFYELGLDSRDLISVVKNIENQINIQLYPTIMFEYSNIKELSEYLKGQFSEQFNIYLTQNQTPPPNQKREKVKVTADKLNNQNDENVIFEAYWKEDIEEKEQSGEYGPSLTIILTNDSEVYKKAKEQLRNVIHICSNKMCKEIDDNNSYCINPLNKEEIEQVFSKTVPENANVNVVNMFDFDCLNELVSNYSEQVVYIFNALFCQALIKFADANSKIRIVNIGFHDNANNCYTSALTGFYKCLAAEKTRITSSIITLEYDKKLYSSQLVWKLIINEFSKQKLPVNEIKYRDYVRHVKELCLTEYKESTNVLFKDNGTYIITGGMGAIGKSLVNAIYKQYACNIILLGRSSITNEMDIWLQRVNSGKAKVVYHSADICNKQAVDKEVRWTLAEHGKINGIIHAAGCLQDAIIMSKKFSAEAEEPAITTKVAGINNLDSAIGEEKIDYMILFSSISAVFGNLGQSNYAYGNGYMDNFSSMRNELAHKKLRYGRTLSINWPLWELDGMDVGYDYSHIYNATGIQKMNHNRGIDLLLCANYDNSSQLIILNGVKAKINSFMTKHYKITDKNHVQQRKSMSEAYSQSKNIAIIGIGGQFPMAGNVMELWENLKSGKDCIQTVPEERWTREDIKAIIGEDSTLDVSNYGGFLKEIDRFDSRLFHITPSEAKMMDPQERLFLSIVWTTLEDAGYSMKQLVNKDIGVYVGTMWGQYQMFSTLLDNQPALPSSIFASIANRVSYYFNWHGPSLSIDTMCSSAMTAVKMACDSINNNEAEMAIAGGVNLSIHPAKYIVLAQNNFTSKDGRCRSFGENGSGYVPGEGVGALLLKKLDKAVENGDHIYGVIKACEINHGGRTGGYSVPSVQYQSKVIERAIKASKVLPSDISYIEAHGTGTALGDPIEIRALQSVFDKYTNEKQFCSIGSIKSNIGHLEAAAGIAGIIKVLLQMKYKKIVPSLHSKKINPNIDFKGTAFYCQQEYENWNSDGLRAAAISAFGAGGSNANIIIQEYEPSRSKVRGVSPKLFVFSAYNQDILLNYVKKHIDFLSQYSSYNDIPTENIDLADLDNIIIDFFGFNNNELLCTYLLDELNFDLYKMVKLEELLKRNRLKSPSVEQFAVCKSISELRQLLKTKNDCNETVCEVKAKSELSQEEEAEFLDSYEYTLQTGRVHMKKRLAVIASTTEELLVYLKMFLQNQNHENIILKQSKGEESTLLSMFKGNAGVNFIKALIDSGDLNNIGQLWVEGIDLEWEKLSNTKGRRRMSLPTYPFSGEQIPSAQLAISHNKGIYEEKENSDELNLYEIIKKVESGTMTVNSAIGFLERGN</sequence>
<dbReference type="Pfam" id="PF02801">
    <property type="entry name" value="Ketoacyl-synt_C"/>
    <property type="match status" value="1"/>
</dbReference>
<dbReference type="OrthoDB" id="9765680at2"/>
<dbReference type="InterPro" id="IPR014031">
    <property type="entry name" value="Ketoacyl_synth_C"/>
</dbReference>
<dbReference type="CDD" id="cd00833">
    <property type="entry name" value="PKS"/>
    <property type="match status" value="1"/>
</dbReference>
<keyword evidence="5" id="KW-0597">Phosphoprotein</keyword>
<evidence type="ECO:0000256" key="7">
    <source>
        <dbReference type="ARBA" id="ARBA00022737"/>
    </source>
</evidence>
<dbReference type="CDD" id="cd08953">
    <property type="entry name" value="KR_2_SDR_x"/>
    <property type="match status" value="1"/>
</dbReference>
<evidence type="ECO:0000256" key="2">
    <source>
        <dbReference type="ARBA" id="ARBA00004792"/>
    </source>
</evidence>
<keyword evidence="3" id="KW-0596">Phosphopantetheine</keyword>
<dbReference type="Pfam" id="PF00109">
    <property type="entry name" value="ketoacyl-synt"/>
    <property type="match status" value="1"/>
</dbReference>
<feature type="region of interest" description="C-terminal hotdog fold" evidence="8">
    <location>
        <begin position="133"/>
        <end position="284"/>
    </location>
</feature>
<dbReference type="GO" id="GO:0005886">
    <property type="term" value="C:plasma membrane"/>
    <property type="evidence" value="ECO:0007669"/>
    <property type="project" value="TreeGrafter"/>
</dbReference>
<reference evidence="12" key="2">
    <citation type="submission" date="2011-01" db="EMBL/GenBank/DDBJ databases">
        <title>The Non-contiguous Finished genome of Clostridium papyrosolvens.</title>
        <authorList>
            <person name="Lucas S."/>
            <person name="Copeland A."/>
            <person name="Lapidus A."/>
            <person name="Cheng J.-F."/>
            <person name="Goodwin L."/>
            <person name="Pitluck S."/>
            <person name="Misra M."/>
            <person name="Chertkov O."/>
            <person name="Detter J.C."/>
            <person name="Han C."/>
            <person name="Tapia R."/>
            <person name="Land M."/>
            <person name="Hauser L."/>
            <person name="Kyrpides N."/>
            <person name="Ivanova N."/>
            <person name="Pagani I."/>
            <person name="Mouttaki H."/>
            <person name="He Z."/>
            <person name="Zhou J."/>
            <person name="Hemme C.L."/>
            <person name="Woyke T."/>
        </authorList>
    </citation>
    <scope>NUCLEOTIDE SEQUENCE [LARGE SCALE GENOMIC DNA]</scope>
    <source>
        <strain evidence="12">DSM 2782</strain>
    </source>
</reference>
<dbReference type="InterPro" id="IPR009081">
    <property type="entry name" value="PP-bd_ACP"/>
</dbReference>
<dbReference type="SMART" id="SM00823">
    <property type="entry name" value="PKS_PP"/>
    <property type="match status" value="1"/>
</dbReference>
<evidence type="ECO:0000259" key="9">
    <source>
        <dbReference type="PROSITE" id="PS50075"/>
    </source>
</evidence>
<dbReference type="InterPro" id="IPR057326">
    <property type="entry name" value="KR_dom"/>
</dbReference>
<dbReference type="Gene3D" id="3.10.129.110">
    <property type="entry name" value="Polyketide synthase dehydratase"/>
    <property type="match status" value="1"/>
</dbReference>
<comment type="caution">
    <text evidence="12">The sequence shown here is derived from an EMBL/GenBank/DDBJ whole genome shotgun (WGS) entry which is preliminary data.</text>
</comment>
<proteinExistence type="predicted"/>
<dbReference type="PROSITE" id="PS50075">
    <property type="entry name" value="CARRIER"/>
    <property type="match status" value="1"/>
</dbReference>
<keyword evidence="6 12" id="KW-0808">Transferase</keyword>
<dbReference type="InterPro" id="IPR036736">
    <property type="entry name" value="ACP-like_sf"/>
</dbReference>
<evidence type="ECO:0000256" key="3">
    <source>
        <dbReference type="ARBA" id="ARBA00022450"/>
    </source>
</evidence>
<dbReference type="InterPro" id="IPR020806">
    <property type="entry name" value="PKS_PP-bd"/>
</dbReference>
<dbReference type="GO" id="GO:0031177">
    <property type="term" value="F:phosphopantetheine binding"/>
    <property type="evidence" value="ECO:0007669"/>
    <property type="project" value="InterPro"/>
</dbReference>
<keyword evidence="7" id="KW-0677">Repeat</keyword>
<dbReference type="InterPro" id="IPR054514">
    <property type="entry name" value="RhiE-like_linker"/>
</dbReference>
<dbReference type="PANTHER" id="PTHR43775:SF37">
    <property type="entry name" value="SI:DKEY-61P9.11"/>
    <property type="match status" value="1"/>
</dbReference>
<organism evidence="12 13">
    <name type="scientific">Ruminiclostridium papyrosolvens DSM 2782</name>
    <dbReference type="NCBI Taxonomy" id="588581"/>
    <lineage>
        <taxon>Bacteria</taxon>
        <taxon>Bacillati</taxon>
        <taxon>Bacillota</taxon>
        <taxon>Clostridia</taxon>
        <taxon>Eubacteriales</taxon>
        <taxon>Oscillospiraceae</taxon>
        <taxon>Ruminiclostridium</taxon>
    </lineage>
</organism>
<evidence type="ECO:0000313" key="13">
    <source>
        <dbReference type="Proteomes" id="UP000003860"/>
    </source>
</evidence>
<dbReference type="GO" id="GO:0005737">
    <property type="term" value="C:cytoplasm"/>
    <property type="evidence" value="ECO:0007669"/>
    <property type="project" value="UniProtKB-SubCell"/>
</dbReference>
<comment type="subcellular location">
    <subcellularLocation>
        <location evidence="1">Cytoplasm</location>
    </subcellularLocation>
</comment>
<dbReference type="PROSITE" id="PS52004">
    <property type="entry name" value="KS3_2"/>
    <property type="match status" value="1"/>
</dbReference>
<dbReference type="SMART" id="SM00825">
    <property type="entry name" value="PKS_KS"/>
    <property type="match status" value="1"/>
</dbReference>
<feature type="active site" description="Proton acceptor; for dehydratase activity" evidence="8">
    <location>
        <position position="21"/>
    </location>
</feature>
<dbReference type="Pfam" id="PF22336">
    <property type="entry name" value="RhiE-like_linker"/>
    <property type="match status" value="1"/>
</dbReference>
<feature type="region of interest" description="N-terminal hotdog fold" evidence="8">
    <location>
        <begin position="1"/>
        <end position="118"/>
    </location>
</feature>
<evidence type="ECO:0000259" key="10">
    <source>
        <dbReference type="PROSITE" id="PS52004"/>
    </source>
</evidence>
<dbReference type="EMBL" id="ACXX02000001">
    <property type="protein sequence ID" value="EGD49283.1"/>
    <property type="molecule type" value="Genomic_DNA"/>
</dbReference>
<gene>
    <name evidence="12" type="ORF">Cpap_3715</name>
</gene>
<comment type="pathway">
    <text evidence="2">Antibiotic biosynthesis.</text>
</comment>
<evidence type="ECO:0000256" key="1">
    <source>
        <dbReference type="ARBA" id="ARBA00004496"/>
    </source>
</evidence>
<dbReference type="Pfam" id="PF00550">
    <property type="entry name" value="PP-binding"/>
    <property type="match status" value="1"/>
</dbReference>
<dbReference type="PANTHER" id="PTHR43775">
    <property type="entry name" value="FATTY ACID SYNTHASE"/>
    <property type="match status" value="1"/>
</dbReference>
<feature type="active site" description="Proton donor; for dehydratase activity" evidence="8">
    <location>
        <position position="194"/>
    </location>
</feature>
<feature type="domain" description="Carrier" evidence="9">
    <location>
        <begin position="311"/>
        <end position="388"/>
    </location>
</feature>
<dbReference type="GO" id="GO:0047879">
    <property type="term" value="F:erythronolide synthase activity"/>
    <property type="evidence" value="ECO:0007669"/>
    <property type="project" value="UniProtKB-EC"/>
</dbReference>
<dbReference type="SUPFAM" id="SSF53901">
    <property type="entry name" value="Thiolase-like"/>
    <property type="match status" value="1"/>
</dbReference>
<reference evidence="12" key="1">
    <citation type="submission" date="2009-07" db="EMBL/GenBank/DDBJ databases">
        <authorList>
            <consortium name="US DOE Joint Genome Institute (JGI-PGF)"/>
            <person name="Lucas S."/>
            <person name="Copeland A."/>
            <person name="Lapidus A."/>
            <person name="Glavina del Rio T."/>
            <person name="Tice H."/>
            <person name="Bruce D."/>
            <person name="Goodwin L."/>
            <person name="Pitluck S."/>
            <person name="Larimer F."/>
            <person name="Land M.L."/>
            <person name="Mouttaki H."/>
            <person name="He Z."/>
            <person name="Zhou J."/>
            <person name="Hemme C.L."/>
        </authorList>
    </citation>
    <scope>NUCLEOTIDE SEQUENCE [LARGE SCALE GENOMIC DNA]</scope>
    <source>
        <strain evidence="12">DSM 2782</strain>
    </source>
</reference>
<dbReference type="Proteomes" id="UP000003860">
    <property type="component" value="Unassembled WGS sequence"/>
</dbReference>
<evidence type="ECO:0000256" key="6">
    <source>
        <dbReference type="ARBA" id="ARBA00022679"/>
    </source>
</evidence>
<dbReference type="RefSeq" id="WP_004615886.1">
    <property type="nucleotide sequence ID" value="NZ_ACXX02000001.1"/>
</dbReference>
<dbReference type="InterPro" id="IPR036291">
    <property type="entry name" value="NAD(P)-bd_dom_sf"/>
</dbReference>
<dbReference type="GO" id="GO:0004312">
    <property type="term" value="F:fatty acid synthase activity"/>
    <property type="evidence" value="ECO:0007669"/>
    <property type="project" value="TreeGrafter"/>
</dbReference>
<accession>F1T735</accession>
<dbReference type="SUPFAM" id="SSF47336">
    <property type="entry name" value="ACP-like"/>
    <property type="match status" value="1"/>
</dbReference>
<dbReference type="InterPro" id="IPR049900">
    <property type="entry name" value="PKS_mFAS_DH"/>
</dbReference>
<dbReference type="Gene3D" id="1.10.1200.10">
    <property type="entry name" value="ACP-like"/>
    <property type="match status" value="1"/>
</dbReference>
<dbReference type="InterPro" id="IPR050091">
    <property type="entry name" value="PKS_NRPS_Biosynth_Enz"/>
</dbReference>
<keyword evidence="4" id="KW-0963">Cytoplasm</keyword>
<dbReference type="InterPro" id="IPR016039">
    <property type="entry name" value="Thiolase-like"/>
</dbReference>
<dbReference type="GO" id="GO:0071770">
    <property type="term" value="P:DIM/DIP cell wall layer assembly"/>
    <property type="evidence" value="ECO:0007669"/>
    <property type="project" value="TreeGrafter"/>
</dbReference>
<name>F1T735_9FIRM</name>
<dbReference type="Gene3D" id="3.40.50.720">
    <property type="entry name" value="NAD(P)-binding Rossmann-like Domain"/>
    <property type="match status" value="1"/>
</dbReference>
<evidence type="ECO:0000256" key="8">
    <source>
        <dbReference type="PROSITE-ProRule" id="PRU01363"/>
    </source>
</evidence>
<keyword evidence="12" id="KW-0012">Acyltransferase</keyword>
<dbReference type="Pfam" id="PF14765">
    <property type="entry name" value="PS-DH"/>
    <property type="match status" value="1"/>
</dbReference>
<protein>
    <submittedName>
        <fullName evidence="12">6-deoxyerythronolide-B synthase</fullName>
        <ecNumber evidence="12">2.3.1.94</ecNumber>
    </submittedName>
</protein>
<dbReference type="InterPro" id="IPR049551">
    <property type="entry name" value="PKS_DH_C"/>
</dbReference>
<evidence type="ECO:0000313" key="12">
    <source>
        <dbReference type="EMBL" id="EGD49283.1"/>
    </source>
</evidence>
<dbReference type="InterPro" id="IPR042104">
    <property type="entry name" value="PKS_dehydratase_sf"/>
</dbReference>
<dbReference type="Gene3D" id="3.30.70.3290">
    <property type="match status" value="1"/>
</dbReference>
<feature type="domain" description="PKS/mFAS DH" evidence="11">
    <location>
        <begin position="1"/>
        <end position="284"/>
    </location>
</feature>
<dbReference type="InterPro" id="IPR013968">
    <property type="entry name" value="PKS_KR"/>
</dbReference>
<dbReference type="InterPro" id="IPR020841">
    <property type="entry name" value="PKS_Beta-ketoAc_synthase_dom"/>
</dbReference>
<dbReference type="Pfam" id="PF08659">
    <property type="entry name" value="KR"/>
    <property type="match status" value="1"/>
</dbReference>
<dbReference type="SUPFAM" id="SSF51735">
    <property type="entry name" value="NAD(P)-binding Rossmann-fold domains"/>
    <property type="match status" value="1"/>
</dbReference>
<evidence type="ECO:0000256" key="4">
    <source>
        <dbReference type="ARBA" id="ARBA00022490"/>
    </source>
</evidence>
<dbReference type="STRING" id="588581.Cpap_3715"/>
<dbReference type="eggNOG" id="COG3321">
    <property type="taxonomic scope" value="Bacteria"/>
</dbReference>
<evidence type="ECO:0000259" key="11">
    <source>
        <dbReference type="PROSITE" id="PS52019"/>
    </source>
</evidence>
<feature type="domain" description="Ketosynthase family 3 (KS3)" evidence="10">
    <location>
        <begin position="921"/>
        <end position="1341"/>
    </location>
</feature>
<dbReference type="PROSITE" id="PS52019">
    <property type="entry name" value="PKS_MFAS_DH"/>
    <property type="match status" value="1"/>
</dbReference>
<dbReference type="InterPro" id="IPR014030">
    <property type="entry name" value="Ketoacyl_synth_N"/>
</dbReference>
<dbReference type="GO" id="GO:0006633">
    <property type="term" value="P:fatty acid biosynthetic process"/>
    <property type="evidence" value="ECO:0007669"/>
    <property type="project" value="TreeGrafter"/>
</dbReference>
<dbReference type="EC" id="2.3.1.94" evidence="12"/>